<protein>
    <submittedName>
        <fullName evidence="3">Peptidoglycan/LPS O-acetylase OafA/YrhL, contains acyltransferase and SGNH-hydrolase domains</fullName>
    </submittedName>
</protein>
<keyword evidence="4" id="KW-1185">Reference proteome</keyword>
<evidence type="ECO:0000259" key="2">
    <source>
        <dbReference type="Pfam" id="PF01757"/>
    </source>
</evidence>
<keyword evidence="3" id="KW-0012">Acyltransferase</keyword>
<feature type="transmembrane region" description="Helical" evidence="1">
    <location>
        <begin position="110"/>
        <end position="129"/>
    </location>
</feature>
<feature type="domain" description="Acyltransferase 3" evidence="2">
    <location>
        <begin position="18"/>
        <end position="376"/>
    </location>
</feature>
<dbReference type="GO" id="GO:0016020">
    <property type="term" value="C:membrane"/>
    <property type="evidence" value="ECO:0007669"/>
    <property type="project" value="TreeGrafter"/>
</dbReference>
<name>A0A1H7Y8X7_9BACT</name>
<proteinExistence type="predicted"/>
<feature type="transmembrane region" description="Helical" evidence="1">
    <location>
        <begin position="193"/>
        <end position="210"/>
    </location>
</feature>
<dbReference type="PANTHER" id="PTHR23028">
    <property type="entry name" value="ACETYLTRANSFERASE"/>
    <property type="match status" value="1"/>
</dbReference>
<organism evidence="3 4">
    <name type="scientific">Chitinophaga rupis</name>
    <dbReference type="NCBI Taxonomy" id="573321"/>
    <lineage>
        <taxon>Bacteria</taxon>
        <taxon>Pseudomonadati</taxon>
        <taxon>Bacteroidota</taxon>
        <taxon>Chitinophagia</taxon>
        <taxon>Chitinophagales</taxon>
        <taxon>Chitinophagaceae</taxon>
        <taxon>Chitinophaga</taxon>
    </lineage>
</organism>
<dbReference type="GO" id="GO:0016787">
    <property type="term" value="F:hydrolase activity"/>
    <property type="evidence" value="ECO:0007669"/>
    <property type="project" value="UniProtKB-KW"/>
</dbReference>
<keyword evidence="3" id="KW-0378">Hydrolase</keyword>
<dbReference type="OrthoDB" id="9767863at2"/>
<feature type="transmembrane region" description="Helical" evidence="1">
    <location>
        <begin position="164"/>
        <end position="181"/>
    </location>
</feature>
<dbReference type="PANTHER" id="PTHR23028:SF53">
    <property type="entry name" value="ACYL_TRANSF_3 DOMAIN-CONTAINING PROTEIN"/>
    <property type="match status" value="1"/>
</dbReference>
<dbReference type="GO" id="GO:0016747">
    <property type="term" value="F:acyltransferase activity, transferring groups other than amino-acyl groups"/>
    <property type="evidence" value="ECO:0007669"/>
    <property type="project" value="InterPro"/>
</dbReference>
<dbReference type="Pfam" id="PF01757">
    <property type="entry name" value="Acyl_transf_3"/>
    <property type="match status" value="1"/>
</dbReference>
<dbReference type="GO" id="GO:0000271">
    <property type="term" value="P:polysaccharide biosynthetic process"/>
    <property type="evidence" value="ECO:0007669"/>
    <property type="project" value="TreeGrafter"/>
</dbReference>
<feature type="transmembrane region" description="Helical" evidence="1">
    <location>
        <begin position="334"/>
        <end position="354"/>
    </location>
</feature>
<sequence length="413" mass="47735">MMKTLSLHPVKTQPVYLYTLDIIRAVSAFIVIFAHWQFFYYTNDVYTKNGYDPAALPGYQWLSLIYDHSMVVVDLFFLLSGFIFFWLYAEKVSSGKISFGKFMWFRITRLYPIHFVSLLLVALLQFLMLRNAGHYFIIQYNDVYHFFLNLLFMQNWGLEKGPSFNGPSWSASVEVFLYIIFFTTCRLHLQRRLGVLALLMPAGLLVYCFYDLLGKGIFSFFEGALVYYAYKWIVEENRIRQQLPWIAAVTILLFTGLLVTGNFSPLSQIVIRLLQQVAPGRDEAFYLSAPVIAGRVFFRSIIAPLIILTLVLWGAGSKGSGKRWAWLGSSSYAMYLLHFPLQITFVLITDYYGISRTVYHSPYTILLFFTILLPLSVAAHYGFEYPVQEKLRSRLFRKAKQPISIAEPAIISQ</sequence>
<accession>A0A1H7Y8X7</accession>
<feature type="transmembrane region" description="Helical" evidence="1">
    <location>
        <begin position="245"/>
        <end position="264"/>
    </location>
</feature>
<dbReference type="InterPro" id="IPR002656">
    <property type="entry name" value="Acyl_transf_3_dom"/>
</dbReference>
<evidence type="ECO:0000256" key="1">
    <source>
        <dbReference type="SAM" id="Phobius"/>
    </source>
</evidence>
<dbReference type="EMBL" id="FOBB01000004">
    <property type="protein sequence ID" value="SEM42453.1"/>
    <property type="molecule type" value="Genomic_DNA"/>
</dbReference>
<dbReference type="RefSeq" id="WP_089915266.1">
    <property type="nucleotide sequence ID" value="NZ_FOBB01000004.1"/>
</dbReference>
<keyword evidence="1" id="KW-1133">Transmembrane helix</keyword>
<feature type="transmembrane region" description="Helical" evidence="1">
    <location>
        <begin position="360"/>
        <end position="383"/>
    </location>
</feature>
<keyword evidence="3" id="KW-0808">Transferase</keyword>
<keyword evidence="1" id="KW-0812">Transmembrane</keyword>
<reference evidence="3 4" key="1">
    <citation type="submission" date="2016-10" db="EMBL/GenBank/DDBJ databases">
        <authorList>
            <person name="de Groot N.N."/>
        </authorList>
    </citation>
    <scope>NUCLEOTIDE SEQUENCE [LARGE SCALE GENOMIC DNA]</scope>
    <source>
        <strain evidence="3 4">DSM 21039</strain>
    </source>
</reference>
<feature type="transmembrane region" description="Helical" evidence="1">
    <location>
        <begin position="61"/>
        <end position="89"/>
    </location>
</feature>
<evidence type="ECO:0000313" key="4">
    <source>
        <dbReference type="Proteomes" id="UP000198984"/>
    </source>
</evidence>
<dbReference type="AlphaFoldDB" id="A0A1H7Y8X7"/>
<dbReference type="STRING" id="573321.SAMN04488505_104359"/>
<dbReference type="InterPro" id="IPR050879">
    <property type="entry name" value="Acyltransferase_3"/>
</dbReference>
<feature type="transmembrane region" description="Helical" evidence="1">
    <location>
        <begin position="21"/>
        <end position="41"/>
    </location>
</feature>
<dbReference type="Proteomes" id="UP000198984">
    <property type="component" value="Unassembled WGS sequence"/>
</dbReference>
<keyword evidence="1" id="KW-0472">Membrane</keyword>
<evidence type="ECO:0000313" key="3">
    <source>
        <dbReference type="EMBL" id="SEM42453.1"/>
    </source>
</evidence>
<feature type="transmembrane region" description="Helical" evidence="1">
    <location>
        <begin position="216"/>
        <end position="233"/>
    </location>
</feature>
<feature type="transmembrane region" description="Helical" evidence="1">
    <location>
        <begin position="284"/>
        <end position="313"/>
    </location>
</feature>
<gene>
    <name evidence="3" type="ORF">SAMN04488505_104359</name>
</gene>